<accession>A0A5N6V953</accession>
<gene>
    <name evidence="1" type="ORF">BDV40DRAFT_252909</name>
</gene>
<keyword evidence="2" id="KW-1185">Reference proteome</keyword>
<dbReference type="AlphaFoldDB" id="A0A5N6V953"/>
<protein>
    <submittedName>
        <fullName evidence="1">Uncharacterized protein</fullName>
    </submittedName>
</protein>
<dbReference type="Proteomes" id="UP000326950">
    <property type="component" value="Unassembled WGS sequence"/>
</dbReference>
<dbReference type="EMBL" id="ML738589">
    <property type="protein sequence ID" value="KAE8167419.1"/>
    <property type="molecule type" value="Genomic_DNA"/>
</dbReference>
<name>A0A5N6V953_ASPTM</name>
<reference evidence="1 2" key="1">
    <citation type="submission" date="2019-04" db="EMBL/GenBank/DDBJ databases">
        <title>Friends and foes A comparative genomics study of 23 Aspergillus species from section Flavi.</title>
        <authorList>
            <consortium name="DOE Joint Genome Institute"/>
            <person name="Kjaerbolling I."/>
            <person name="Vesth T."/>
            <person name="Frisvad J.C."/>
            <person name="Nybo J.L."/>
            <person name="Theobald S."/>
            <person name="Kildgaard S."/>
            <person name="Isbrandt T."/>
            <person name="Kuo A."/>
            <person name="Sato A."/>
            <person name="Lyhne E.K."/>
            <person name="Kogle M.E."/>
            <person name="Wiebenga A."/>
            <person name="Kun R.S."/>
            <person name="Lubbers R.J."/>
            <person name="Makela M.R."/>
            <person name="Barry K."/>
            <person name="Chovatia M."/>
            <person name="Clum A."/>
            <person name="Daum C."/>
            <person name="Haridas S."/>
            <person name="He G."/>
            <person name="LaButti K."/>
            <person name="Lipzen A."/>
            <person name="Mondo S."/>
            <person name="Riley R."/>
            <person name="Salamov A."/>
            <person name="Simmons B.A."/>
            <person name="Magnuson J.K."/>
            <person name="Henrissat B."/>
            <person name="Mortensen U.H."/>
            <person name="Larsen T.O."/>
            <person name="Devries R.P."/>
            <person name="Grigoriev I.V."/>
            <person name="Machida M."/>
            <person name="Baker S.E."/>
            <person name="Andersen M.R."/>
        </authorList>
    </citation>
    <scope>NUCLEOTIDE SEQUENCE [LARGE SCALE GENOMIC DNA]</scope>
    <source>
        <strain evidence="1 2">CBS 117626</strain>
    </source>
</reference>
<proteinExistence type="predicted"/>
<evidence type="ECO:0000313" key="2">
    <source>
        <dbReference type="Proteomes" id="UP000326950"/>
    </source>
</evidence>
<sequence length="62" mass="7080">MGRLLAILPVFSAQNRSMRYNQHIPVVTTTDARVFRFPGVHISANMREPMLELQIELPLVTC</sequence>
<organism evidence="1 2">
    <name type="scientific">Aspergillus tamarii</name>
    <dbReference type="NCBI Taxonomy" id="41984"/>
    <lineage>
        <taxon>Eukaryota</taxon>
        <taxon>Fungi</taxon>
        <taxon>Dikarya</taxon>
        <taxon>Ascomycota</taxon>
        <taxon>Pezizomycotina</taxon>
        <taxon>Eurotiomycetes</taxon>
        <taxon>Eurotiomycetidae</taxon>
        <taxon>Eurotiales</taxon>
        <taxon>Aspergillaceae</taxon>
        <taxon>Aspergillus</taxon>
        <taxon>Aspergillus subgen. Circumdati</taxon>
    </lineage>
</organism>
<evidence type="ECO:0000313" key="1">
    <source>
        <dbReference type="EMBL" id="KAE8167419.1"/>
    </source>
</evidence>